<dbReference type="Pfam" id="PF25989">
    <property type="entry name" value="YknX_C"/>
    <property type="match status" value="1"/>
</dbReference>
<evidence type="ECO:0000259" key="2">
    <source>
        <dbReference type="Pfam" id="PF25917"/>
    </source>
</evidence>
<dbReference type="InterPro" id="IPR058792">
    <property type="entry name" value="Beta-barrel_RND_2"/>
</dbReference>
<dbReference type="Gene3D" id="1.10.287.470">
    <property type="entry name" value="Helix hairpin bin"/>
    <property type="match status" value="1"/>
</dbReference>
<evidence type="ECO:0000259" key="4">
    <source>
        <dbReference type="Pfam" id="PF25989"/>
    </source>
</evidence>
<dbReference type="Pfam" id="PF25917">
    <property type="entry name" value="BSH_RND"/>
    <property type="match status" value="1"/>
</dbReference>
<organism evidence="5 6">
    <name type="scientific">Ciceribacter naphthalenivorans</name>
    <dbReference type="NCBI Taxonomy" id="1118451"/>
    <lineage>
        <taxon>Bacteria</taxon>
        <taxon>Pseudomonadati</taxon>
        <taxon>Pseudomonadota</taxon>
        <taxon>Alphaproteobacteria</taxon>
        <taxon>Hyphomicrobiales</taxon>
        <taxon>Rhizobiaceae</taxon>
        <taxon>Ciceribacter</taxon>
    </lineage>
</organism>
<sequence>MSRSLHTASILAVLLLLSGCDDHGAEQNSKAADPVDATVDTVELKDIPINYTVPGSVISDGRVEVSSRVVGFIEQLDVREGQRVKRGDLLVRIDPTDIDEAIRQARALVIAAEEDLSDAETDVRKYTGLAESGSVASETLRKAKVRADIARTTLDRAKSALAAAEAQKDYATITSPVDGVIVSVARRSGEMATAGASILVVESHEVLLFKAYLSEQSLASISTETAVAVRIDALGGREFAGRIRGIVPSGDDVTRRYEINALLPDDAALVPGMFGRADIRLGTYQAPVVPRDSITKRGGLDGVFVVENGTARFRWLRTGRELNGVVEVVSGLKGGEKIVAEVDGGLPDGARMKTADAVR</sequence>
<reference evidence="5 6" key="1">
    <citation type="submission" date="2019-07" db="EMBL/GenBank/DDBJ databases">
        <title>Whole genome shotgun sequence of Rhizobium naphthalenivorans NBRC 107585.</title>
        <authorList>
            <person name="Hosoyama A."/>
            <person name="Uohara A."/>
            <person name="Ohji S."/>
            <person name="Ichikawa N."/>
        </authorList>
    </citation>
    <scope>NUCLEOTIDE SEQUENCE [LARGE SCALE GENOMIC DNA]</scope>
    <source>
        <strain evidence="5 6">NBRC 107585</strain>
    </source>
</reference>
<dbReference type="AlphaFoldDB" id="A0A512HKP3"/>
<comment type="caution">
    <text evidence="5">The sequence shown here is derived from an EMBL/GenBank/DDBJ whole genome shotgun (WGS) entry which is preliminary data.</text>
</comment>
<dbReference type="Gene3D" id="2.40.420.20">
    <property type="match status" value="1"/>
</dbReference>
<dbReference type="RefSeq" id="WP_147180969.1">
    <property type="nucleotide sequence ID" value="NZ_BJZP01000014.1"/>
</dbReference>
<name>A0A512HKP3_9HYPH</name>
<keyword evidence="6" id="KW-1185">Reference proteome</keyword>
<feature type="domain" description="YknX-like C-terminal permuted SH3-like" evidence="4">
    <location>
        <begin position="288"/>
        <end position="352"/>
    </location>
</feature>
<dbReference type="Proteomes" id="UP000321717">
    <property type="component" value="Unassembled WGS sequence"/>
</dbReference>
<dbReference type="NCBIfam" id="TIGR01730">
    <property type="entry name" value="RND_mfp"/>
    <property type="match status" value="1"/>
</dbReference>
<evidence type="ECO:0000256" key="1">
    <source>
        <dbReference type="ARBA" id="ARBA00009477"/>
    </source>
</evidence>
<dbReference type="Gene3D" id="2.40.30.170">
    <property type="match status" value="1"/>
</dbReference>
<evidence type="ECO:0000259" key="3">
    <source>
        <dbReference type="Pfam" id="PF25954"/>
    </source>
</evidence>
<feature type="domain" description="Multidrug resistance protein MdtA-like barrel-sandwich hybrid" evidence="2">
    <location>
        <begin position="63"/>
        <end position="197"/>
    </location>
</feature>
<dbReference type="SUPFAM" id="SSF111369">
    <property type="entry name" value="HlyD-like secretion proteins"/>
    <property type="match status" value="1"/>
</dbReference>
<dbReference type="GO" id="GO:1990281">
    <property type="term" value="C:efflux pump complex"/>
    <property type="evidence" value="ECO:0007669"/>
    <property type="project" value="TreeGrafter"/>
</dbReference>
<dbReference type="InterPro" id="IPR058637">
    <property type="entry name" value="YknX-like_C"/>
</dbReference>
<dbReference type="PANTHER" id="PTHR30469">
    <property type="entry name" value="MULTIDRUG RESISTANCE PROTEIN MDTA"/>
    <property type="match status" value="1"/>
</dbReference>
<dbReference type="OrthoDB" id="9800613at2"/>
<evidence type="ECO:0000313" key="5">
    <source>
        <dbReference type="EMBL" id="GEO86015.1"/>
    </source>
</evidence>
<dbReference type="Pfam" id="PF25954">
    <property type="entry name" value="Beta-barrel_RND_2"/>
    <property type="match status" value="1"/>
</dbReference>
<dbReference type="PROSITE" id="PS51257">
    <property type="entry name" value="PROKAR_LIPOPROTEIN"/>
    <property type="match status" value="1"/>
</dbReference>
<accession>A0A512HKP3</accession>
<proteinExistence type="inferred from homology"/>
<dbReference type="Gene3D" id="2.40.50.100">
    <property type="match status" value="1"/>
</dbReference>
<evidence type="ECO:0000313" key="6">
    <source>
        <dbReference type="Proteomes" id="UP000321717"/>
    </source>
</evidence>
<protein>
    <submittedName>
        <fullName evidence="5">Acriflavin resistance protein</fullName>
    </submittedName>
</protein>
<dbReference type="EMBL" id="BJZP01000014">
    <property type="protein sequence ID" value="GEO86015.1"/>
    <property type="molecule type" value="Genomic_DNA"/>
</dbReference>
<feature type="domain" description="CusB-like beta-barrel" evidence="3">
    <location>
        <begin position="211"/>
        <end position="279"/>
    </location>
</feature>
<comment type="similarity">
    <text evidence="1">Belongs to the membrane fusion protein (MFP) (TC 8.A.1) family.</text>
</comment>
<dbReference type="GO" id="GO:0015562">
    <property type="term" value="F:efflux transmembrane transporter activity"/>
    <property type="evidence" value="ECO:0007669"/>
    <property type="project" value="TreeGrafter"/>
</dbReference>
<dbReference type="InterPro" id="IPR006143">
    <property type="entry name" value="RND_pump_MFP"/>
</dbReference>
<gene>
    <name evidence="5" type="ORF">RNA01_29470</name>
</gene>
<dbReference type="InterPro" id="IPR058625">
    <property type="entry name" value="MdtA-like_BSH"/>
</dbReference>
<dbReference type="PANTHER" id="PTHR30469:SF15">
    <property type="entry name" value="HLYD FAMILY OF SECRETION PROTEINS"/>
    <property type="match status" value="1"/>
</dbReference>